<dbReference type="Proteomes" id="UP000501669">
    <property type="component" value="Chromosome"/>
</dbReference>
<accession>A0A7Z3GZ01</accession>
<proteinExistence type="predicted"/>
<organism evidence="1 2">
    <name type="scientific">Pseudomonas fluorescens</name>
    <dbReference type="NCBI Taxonomy" id="294"/>
    <lineage>
        <taxon>Bacteria</taxon>
        <taxon>Pseudomonadati</taxon>
        <taxon>Pseudomonadota</taxon>
        <taxon>Gammaproteobacteria</taxon>
        <taxon>Pseudomonadales</taxon>
        <taxon>Pseudomonadaceae</taxon>
        <taxon>Pseudomonas</taxon>
    </lineage>
</organism>
<protein>
    <submittedName>
        <fullName evidence="1">Uncharacterized protein</fullName>
    </submittedName>
</protein>
<dbReference type="EMBL" id="CP027561">
    <property type="protein sequence ID" value="QJP93914.1"/>
    <property type="molecule type" value="Genomic_DNA"/>
</dbReference>
<evidence type="ECO:0000313" key="2">
    <source>
        <dbReference type="Proteomes" id="UP000501669"/>
    </source>
</evidence>
<name>A0A7Z3GZ01_PSEFL</name>
<dbReference type="AlphaFoldDB" id="A0A7Z3GZ01"/>
<reference evidence="1 2" key="1">
    <citation type="submission" date="2018-03" db="EMBL/GenBank/DDBJ databases">
        <title>Complete genome sequence of Pseudomonas fluorescens sp. G7.</title>
        <authorList>
            <person name="Gao C.-H."/>
            <person name="Li Z."/>
            <person name="Cai P."/>
        </authorList>
    </citation>
    <scope>NUCLEOTIDE SEQUENCE [LARGE SCALE GENOMIC DNA]</scope>
    <source>
        <strain evidence="1 2">G7</strain>
    </source>
</reference>
<sequence length="98" mass="10593">MSRLAGLVRVLPFPPNIPALAFLQKTPPIKKAAANAAAKVRRWIKELQINVSEHLGDGAKNASIHQKSVADDSVVDFVLRGAVPLKPAQNKRPGPKEK</sequence>
<gene>
    <name evidence="1" type="ORF">C6Y56_04665</name>
</gene>
<evidence type="ECO:0000313" key="1">
    <source>
        <dbReference type="EMBL" id="QJP93914.1"/>
    </source>
</evidence>